<sequence length="146" mass="15388">MSQRQLMRLGVALAAVLCGCSQPPEEAEVRSSSGGHRVEVPGMRIERNGDASAVVTSDDTELTIIGNKSVQTRACSGQDVQLQGDDNQATLTGTCQGLALVGNRNRVTLENVATIEVTGNDNTVHWRGTKPEITTIGKGNTVAKAE</sequence>
<gene>
    <name evidence="1" type="ORF">IC234_15150</name>
</gene>
<dbReference type="RefSeq" id="WP_190926198.1">
    <property type="nucleotide sequence ID" value="NZ_JACXAC010000005.1"/>
</dbReference>
<dbReference type="InterPro" id="IPR021417">
    <property type="entry name" value="DUF3060"/>
</dbReference>
<dbReference type="Pfam" id="PF11259">
    <property type="entry name" value="DUF3060"/>
    <property type="match status" value="1"/>
</dbReference>
<accession>A0ABR8JU26</accession>
<name>A0ABR8JU26_9BACT</name>
<dbReference type="Proteomes" id="UP000606003">
    <property type="component" value="Unassembled WGS sequence"/>
</dbReference>
<comment type="caution">
    <text evidence="1">The sequence shown here is derived from an EMBL/GenBank/DDBJ whole genome shotgun (WGS) entry which is preliminary data.</text>
</comment>
<evidence type="ECO:0000313" key="2">
    <source>
        <dbReference type="Proteomes" id="UP000606003"/>
    </source>
</evidence>
<organism evidence="1 2">
    <name type="scientific">Hymenobacter armeniacus</name>
    <dbReference type="NCBI Taxonomy" id="2771358"/>
    <lineage>
        <taxon>Bacteria</taxon>
        <taxon>Pseudomonadati</taxon>
        <taxon>Bacteroidota</taxon>
        <taxon>Cytophagia</taxon>
        <taxon>Cytophagales</taxon>
        <taxon>Hymenobacteraceae</taxon>
        <taxon>Hymenobacter</taxon>
    </lineage>
</organism>
<dbReference type="PROSITE" id="PS51257">
    <property type="entry name" value="PROKAR_LIPOPROTEIN"/>
    <property type="match status" value="1"/>
</dbReference>
<evidence type="ECO:0000313" key="1">
    <source>
        <dbReference type="EMBL" id="MBD2723465.1"/>
    </source>
</evidence>
<proteinExistence type="predicted"/>
<reference evidence="1 2" key="1">
    <citation type="submission" date="2020-09" db="EMBL/GenBank/DDBJ databases">
        <authorList>
            <person name="Kim M.K."/>
        </authorList>
    </citation>
    <scope>NUCLEOTIDE SEQUENCE [LARGE SCALE GENOMIC DNA]</scope>
    <source>
        <strain evidence="1 2">BT189</strain>
    </source>
</reference>
<protein>
    <submittedName>
        <fullName evidence="1">DUF3060 domain-containing protein</fullName>
    </submittedName>
</protein>
<keyword evidence="2" id="KW-1185">Reference proteome</keyword>
<dbReference type="EMBL" id="JACXAC010000005">
    <property type="protein sequence ID" value="MBD2723465.1"/>
    <property type="molecule type" value="Genomic_DNA"/>
</dbReference>